<dbReference type="EMBL" id="CP012023">
    <property type="protein sequence ID" value="ALI54429.1"/>
    <property type="molecule type" value="Genomic_DNA"/>
</dbReference>
<accession>A0A0N7HI74</accession>
<dbReference type="Proteomes" id="UP000064920">
    <property type="component" value="Chromosome"/>
</dbReference>
<keyword evidence="2" id="KW-1185">Reference proteome</keyword>
<organism evidence="1 2">
    <name type="scientific">Celeribacter marinus</name>
    <dbReference type="NCBI Taxonomy" id="1397108"/>
    <lineage>
        <taxon>Bacteria</taxon>
        <taxon>Pseudomonadati</taxon>
        <taxon>Pseudomonadota</taxon>
        <taxon>Alphaproteobacteria</taxon>
        <taxon>Rhodobacterales</taxon>
        <taxon>Roseobacteraceae</taxon>
        <taxon>Celeribacter</taxon>
    </lineage>
</organism>
<gene>
    <name evidence="1" type="ORF">IMCC12053_480</name>
</gene>
<protein>
    <submittedName>
        <fullName evidence="1">Uncharacterized protein</fullName>
    </submittedName>
</protein>
<evidence type="ECO:0000313" key="1">
    <source>
        <dbReference type="EMBL" id="ALI54429.1"/>
    </source>
</evidence>
<dbReference type="KEGG" id="cmar:IMCC12053_480"/>
<proteinExistence type="predicted"/>
<name>A0A0N7HI74_9RHOB</name>
<reference evidence="1 2" key="1">
    <citation type="submission" date="2015-05" db="EMBL/GenBank/DDBJ databases">
        <authorList>
            <person name="Wang D.B."/>
            <person name="Wang M."/>
        </authorList>
    </citation>
    <scope>NUCLEOTIDE SEQUENCE [LARGE SCALE GENOMIC DNA]</scope>
    <source>
        <strain evidence="1 2">IMCC 12053</strain>
    </source>
</reference>
<dbReference type="AlphaFoldDB" id="A0A0N7HI74"/>
<dbReference type="PATRIC" id="fig|1397108.4.peg.494"/>
<sequence>MNHPDPKRVCVLLYGISVLGPKRRYSFNLWDFYQYRKDIERSAPAPTGSTF</sequence>
<evidence type="ECO:0000313" key="2">
    <source>
        <dbReference type="Proteomes" id="UP000064920"/>
    </source>
</evidence>